<gene>
    <name evidence="1" type="ORF">PACLA_8A028068</name>
</gene>
<proteinExistence type="predicted"/>
<name>A0A6S7JJQ4_PARCT</name>
<accession>A0A6S7JJQ4</accession>
<protein>
    <submittedName>
        <fullName evidence="1">Uncharacterized protein</fullName>
    </submittedName>
</protein>
<sequence length="49" mass="5513">KNMFLTIKPEKEMSWLSPILKGEDLKVKAKSLNFMTKPLAVNTKAFGTS</sequence>
<dbReference type="EMBL" id="CACRXK020009296">
    <property type="protein sequence ID" value="CAB4016881.1"/>
    <property type="molecule type" value="Genomic_DNA"/>
</dbReference>
<keyword evidence="2" id="KW-1185">Reference proteome</keyword>
<reference evidence="1" key="1">
    <citation type="submission" date="2020-04" db="EMBL/GenBank/DDBJ databases">
        <authorList>
            <person name="Alioto T."/>
            <person name="Alioto T."/>
            <person name="Gomez Garrido J."/>
        </authorList>
    </citation>
    <scope>NUCLEOTIDE SEQUENCE</scope>
    <source>
        <strain evidence="1">A484AB</strain>
    </source>
</reference>
<organism evidence="1 2">
    <name type="scientific">Paramuricea clavata</name>
    <name type="common">Red gorgonian</name>
    <name type="synonym">Violescent sea-whip</name>
    <dbReference type="NCBI Taxonomy" id="317549"/>
    <lineage>
        <taxon>Eukaryota</taxon>
        <taxon>Metazoa</taxon>
        <taxon>Cnidaria</taxon>
        <taxon>Anthozoa</taxon>
        <taxon>Octocorallia</taxon>
        <taxon>Malacalcyonacea</taxon>
        <taxon>Plexauridae</taxon>
        <taxon>Paramuricea</taxon>
    </lineage>
</organism>
<feature type="non-terminal residue" evidence="1">
    <location>
        <position position="1"/>
    </location>
</feature>
<evidence type="ECO:0000313" key="1">
    <source>
        <dbReference type="EMBL" id="CAB4016881.1"/>
    </source>
</evidence>
<evidence type="ECO:0000313" key="2">
    <source>
        <dbReference type="Proteomes" id="UP001152795"/>
    </source>
</evidence>
<dbReference type="Proteomes" id="UP001152795">
    <property type="component" value="Unassembled WGS sequence"/>
</dbReference>
<comment type="caution">
    <text evidence="1">The sequence shown here is derived from an EMBL/GenBank/DDBJ whole genome shotgun (WGS) entry which is preliminary data.</text>
</comment>
<dbReference type="AlphaFoldDB" id="A0A6S7JJQ4"/>